<accession>A0ACB8XR46</accession>
<dbReference type="EMBL" id="CM042061">
    <property type="protein sequence ID" value="KAI3672906.1"/>
    <property type="molecule type" value="Genomic_DNA"/>
</dbReference>
<dbReference type="Proteomes" id="UP001055879">
    <property type="component" value="Linkage Group LG15"/>
</dbReference>
<evidence type="ECO:0000313" key="2">
    <source>
        <dbReference type="Proteomes" id="UP001055879"/>
    </source>
</evidence>
<protein>
    <submittedName>
        <fullName evidence="1">Uncharacterized protein</fullName>
    </submittedName>
</protein>
<keyword evidence="2" id="KW-1185">Reference proteome</keyword>
<reference evidence="2" key="1">
    <citation type="journal article" date="2022" name="Mol. Ecol. Resour.">
        <title>The genomes of chicory, endive, great burdock and yacon provide insights into Asteraceae palaeo-polyploidization history and plant inulin production.</title>
        <authorList>
            <person name="Fan W."/>
            <person name="Wang S."/>
            <person name="Wang H."/>
            <person name="Wang A."/>
            <person name="Jiang F."/>
            <person name="Liu H."/>
            <person name="Zhao H."/>
            <person name="Xu D."/>
            <person name="Zhang Y."/>
        </authorList>
    </citation>
    <scope>NUCLEOTIDE SEQUENCE [LARGE SCALE GENOMIC DNA]</scope>
    <source>
        <strain evidence="2">cv. Niubang</strain>
    </source>
</reference>
<organism evidence="1 2">
    <name type="scientific">Arctium lappa</name>
    <name type="common">Greater burdock</name>
    <name type="synonym">Lappa major</name>
    <dbReference type="NCBI Taxonomy" id="4217"/>
    <lineage>
        <taxon>Eukaryota</taxon>
        <taxon>Viridiplantae</taxon>
        <taxon>Streptophyta</taxon>
        <taxon>Embryophyta</taxon>
        <taxon>Tracheophyta</taxon>
        <taxon>Spermatophyta</taxon>
        <taxon>Magnoliopsida</taxon>
        <taxon>eudicotyledons</taxon>
        <taxon>Gunneridae</taxon>
        <taxon>Pentapetalae</taxon>
        <taxon>asterids</taxon>
        <taxon>campanulids</taxon>
        <taxon>Asterales</taxon>
        <taxon>Asteraceae</taxon>
        <taxon>Carduoideae</taxon>
        <taxon>Cardueae</taxon>
        <taxon>Arctiinae</taxon>
        <taxon>Arctium</taxon>
    </lineage>
</organism>
<comment type="caution">
    <text evidence="1">The sequence shown here is derived from an EMBL/GenBank/DDBJ whole genome shotgun (WGS) entry which is preliminary data.</text>
</comment>
<evidence type="ECO:0000313" key="1">
    <source>
        <dbReference type="EMBL" id="KAI3672906.1"/>
    </source>
</evidence>
<gene>
    <name evidence="1" type="ORF">L6452_39007</name>
</gene>
<proteinExistence type="predicted"/>
<reference evidence="1 2" key="2">
    <citation type="journal article" date="2022" name="Mol. Ecol. Resour.">
        <title>The genomes of chicory, endive, great burdock and yacon provide insights into Asteraceae paleo-polyploidization history and plant inulin production.</title>
        <authorList>
            <person name="Fan W."/>
            <person name="Wang S."/>
            <person name="Wang H."/>
            <person name="Wang A."/>
            <person name="Jiang F."/>
            <person name="Liu H."/>
            <person name="Zhao H."/>
            <person name="Xu D."/>
            <person name="Zhang Y."/>
        </authorList>
    </citation>
    <scope>NUCLEOTIDE SEQUENCE [LARGE SCALE GENOMIC DNA]</scope>
    <source>
        <strain evidence="2">cv. Niubang</strain>
    </source>
</reference>
<name>A0ACB8XR46_ARCLA</name>
<sequence>MPYIDEKGNLVLTNRDCVLAYMPEIPALETENENLKIQNSSLLDQINKLKDDKCLKKYFVCSECISNSKINFVGIIESKEKEILNLQAKLKGSESINSSSNWSKKESMQRELDELRRRANIACETFDGLRKMNSQIFAERNSLKDKVFSLVLKCVKLSQQVSDFEKVIILERDKDEKEKKIAEQKNVNKDFSKEKKVLETEIAKLTRKLSELSTNILKEKKTKSELHKKFDLIAKERNSLSSKIKELEEVVFKVKLTEHKTPESIAQSSRDDLADSEGSLKTASISHFSNVSNNPLFCEIDDHTSEHKDQIRPSNIFYEKDVDGLGNFKKNESQKKRFWRREDEKDRGHWIWRVKESSEEKKEEKSFVHTFNAQRNNAPKGKTFGKPDLVYTINQLIRTATNPLGPKYQWVPKAKSVLQAPKV</sequence>